<dbReference type="Pfam" id="PF12012">
    <property type="entry name" value="DUF3504"/>
    <property type="match status" value="2"/>
</dbReference>
<keyword evidence="2" id="KW-0597">Phosphoprotein</keyword>
<dbReference type="Proteomes" id="UP001249851">
    <property type="component" value="Unassembled WGS sequence"/>
</dbReference>
<comment type="caution">
    <text evidence="6">The sequence shown here is derived from an EMBL/GenBank/DDBJ whole genome shotgun (WGS) entry which is preliminary data.</text>
</comment>
<keyword evidence="1" id="KW-1017">Isopeptide bond</keyword>
<dbReference type="InterPro" id="IPR057926">
    <property type="entry name" value="QRICH1_dom"/>
</dbReference>
<dbReference type="AlphaFoldDB" id="A0AAD9USI3"/>
<accession>A0AAD9USI3</accession>
<dbReference type="GO" id="GO:0006310">
    <property type="term" value="P:DNA recombination"/>
    <property type="evidence" value="ECO:0007669"/>
    <property type="project" value="InterPro"/>
</dbReference>
<keyword evidence="7" id="KW-1185">Reference proteome</keyword>
<evidence type="ECO:0000259" key="4">
    <source>
        <dbReference type="Pfam" id="PF12012"/>
    </source>
</evidence>
<dbReference type="InterPro" id="IPR013762">
    <property type="entry name" value="Integrase-like_cat_sf"/>
</dbReference>
<evidence type="ECO:0000313" key="7">
    <source>
        <dbReference type="Proteomes" id="UP001249851"/>
    </source>
</evidence>
<evidence type="ECO:0000313" key="6">
    <source>
        <dbReference type="EMBL" id="KAK2548374.1"/>
    </source>
</evidence>
<organism evidence="6 7">
    <name type="scientific">Acropora cervicornis</name>
    <name type="common">Staghorn coral</name>
    <dbReference type="NCBI Taxonomy" id="6130"/>
    <lineage>
        <taxon>Eukaryota</taxon>
        <taxon>Metazoa</taxon>
        <taxon>Cnidaria</taxon>
        <taxon>Anthozoa</taxon>
        <taxon>Hexacorallia</taxon>
        <taxon>Scleractinia</taxon>
        <taxon>Astrocoeniina</taxon>
        <taxon>Acroporidae</taxon>
        <taxon>Acropora</taxon>
    </lineage>
</organism>
<dbReference type="PANTHER" id="PTHR46963:SF2">
    <property type="match status" value="1"/>
</dbReference>
<feature type="domain" description="QRICH1-like" evidence="5">
    <location>
        <begin position="246"/>
        <end position="311"/>
    </location>
</feature>
<feature type="domain" description="ZMYM2-like/QRICH1 C-terminal" evidence="4">
    <location>
        <begin position="407"/>
        <end position="466"/>
    </location>
</feature>
<feature type="domain" description="ZMYM2-like/QRICH1 C-terminal" evidence="4">
    <location>
        <begin position="333"/>
        <end position="395"/>
    </location>
</feature>
<dbReference type="GO" id="GO:0015074">
    <property type="term" value="P:DNA integration"/>
    <property type="evidence" value="ECO:0007669"/>
    <property type="project" value="InterPro"/>
</dbReference>
<protein>
    <recommendedName>
        <fullName evidence="8">DUF3504 domain-containing protein</fullName>
    </recommendedName>
</protein>
<reference evidence="6" key="2">
    <citation type="journal article" date="2023" name="Science">
        <title>Genomic signatures of disease resistance in endangered staghorn corals.</title>
        <authorList>
            <person name="Vollmer S.V."/>
            <person name="Selwyn J.D."/>
            <person name="Despard B.A."/>
            <person name="Roesel C.L."/>
        </authorList>
    </citation>
    <scope>NUCLEOTIDE SEQUENCE</scope>
    <source>
        <strain evidence="6">K2</strain>
    </source>
</reference>
<dbReference type="InterPro" id="IPR042838">
    <property type="entry name" value="KIAA1958"/>
</dbReference>
<reference evidence="6" key="1">
    <citation type="journal article" date="2023" name="G3 (Bethesda)">
        <title>Whole genome assembly and annotation of the endangered Caribbean coral Acropora cervicornis.</title>
        <authorList>
            <person name="Selwyn J.D."/>
            <person name="Vollmer S.V."/>
        </authorList>
    </citation>
    <scope>NUCLEOTIDE SEQUENCE</scope>
    <source>
        <strain evidence="6">K2</strain>
    </source>
</reference>
<dbReference type="Pfam" id="PF25561">
    <property type="entry name" value="QRICH1"/>
    <property type="match status" value="1"/>
</dbReference>
<dbReference type="GO" id="GO:0003677">
    <property type="term" value="F:DNA binding"/>
    <property type="evidence" value="ECO:0007669"/>
    <property type="project" value="InterPro"/>
</dbReference>
<dbReference type="InterPro" id="IPR021893">
    <property type="entry name" value="ZMYM2-like_C"/>
</dbReference>
<sequence>MEDQPTANYEALFVFAKGIKKKEEFSIEKIADYEYEVLGGTHVTLATKHLHEKFPGNPNDSGRVARIYIGLKDEEALWLGAMHNHTGSFRHQLTYRDEVEICCTQLFMAAQQDCTGDPPSPPDFWRDMCSSLLNKRKRNLSEVFTMAQLPGEGWKHFQTLSDLFEKAELKGQVAKPTDIVKKGKPVLRQWQLKPLRKLSSKDQIFLLEKKNCEIGAKNINTSKSTSFWLSVWKTWCEGKSIALEIEEHEPAELNRLLEKFYAEVKNKKGEDYEPDSLRVMIAAFDTHLKEKQYPLSIIKDQEFHSSKQVLEGKAKLLRQAGRGKRPNKARNLTKEEEELLWKENKFGSTTPEALVNTMWWLLTQHFGLRGRQEHHDMKVDDFQLCKDDNGVEFVQFTEGHECLPVGGERCPAALFKQFVSRRPQKLKTTGPFYLSIKTNRRPDDNVWFKVQPMGELKINDMMKSIVADTILESSDKKFTNHSARKTVVSKLKKVNLKRSGIVKVTGHKNFQSLDDYDEGK</sequence>
<dbReference type="PANTHER" id="PTHR46963">
    <property type="entry name" value="SIMILAR TO RIKEN CDNA E130308A19"/>
    <property type="match status" value="1"/>
</dbReference>
<evidence type="ECO:0000256" key="2">
    <source>
        <dbReference type="ARBA" id="ARBA00022553"/>
    </source>
</evidence>
<name>A0AAD9USI3_ACRCE</name>
<keyword evidence="3" id="KW-0832">Ubl conjugation</keyword>
<dbReference type="EMBL" id="JARQWQ010000148">
    <property type="protein sequence ID" value="KAK2548374.1"/>
    <property type="molecule type" value="Genomic_DNA"/>
</dbReference>
<gene>
    <name evidence="6" type="ORF">P5673_031442</name>
</gene>
<dbReference type="Gene3D" id="1.10.443.10">
    <property type="entry name" value="Intergrase catalytic core"/>
    <property type="match status" value="1"/>
</dbReference>
<evidence type="ECO:0000256" key="3">
    <source>
        <dbReference type="ARBA" id="ARBA00022843"/>
    </source>
</evidence>
<proteinExistence type="predicted"/>
<evidence type="ECO:0000256" key="1">
    <source>
        <dbReference type="ARBA" id="ARBA00022499"/>
    </source>
</evidence>
<evidence type="ECO:0000259" key="5">
    <source>
        <dbReference type="Pfam" id="PF25561"/>
    </source>
</evidence>
<evidence type="ECO:0008006" key="8">
    <source>
        <dbReference type="Google" id="ProtNLM"/>
    </source>
</evidence>